<sequence>MQNSLSLMKSFQHSNYILSNFRELVKLETKMSTSQGGKKLTEDDAFAYLKAVKDVFRDKMENYSYFLKIMKDYKDERINYHDVVMEVKELFKGHNDLITGFNIFAPSGYQIPISHETEQLDPMILDECEMTIPSEELEPLNAQSPQMMLGGEEDITTPLRNEPFGGPEHANEFVSKVKSPTCGTTYGPKLRKLTFVEFVEYIMFTIIFAKRVNMLAFVDVDLTKPLLDIFAIKDRNYVV</sequence>
<dbReference type="PANTHER" id="PTHR12346:SF0">
    <property type="entry name" value="SIN3A, ISOFORM G"/>
    <property type="match status" value="1"/>
</dbReference>
<dbReference type="Gene3D" id="1.20.1160.11">
    <property type="entry name" value="Paired amphipathic helix"/>
    <property type="match status" value="1"/>
</dbReference>
<dbReference type="Pfam" id="PF02671">
    <property type="entry name" value="PAH"/>
    <property type="match status" value="1"/>
</dbReference>
<protein>
    <submittedName>
        <fullName evidence="5">Putative transcription regulator Others family</fullName>
    </submittedName>
</protein>
<reference evidence="5" key="1">
    <citation type="journal article" date="2018" name="Nat. Plants">
        <title>Whole-genome landscape of Medicago truncatula symbiotic genes.</title>
        <authorList>
            <person name="Pecrix Y."/>
            <person name="Gamas P."/>
            <person name="Carrere S."/>
        </authorList>
    </citation>
    <scope>NUCLEOTIDE SEQUENCE</scope>
    <source>
        <tissue evidence="5">Leaves</tissue>
    </source>
</reference>
<dbReference type="GO" id="GO:0003714">
    <property type="term" value="F:transcription corepressor activity"/>
    <property type="evidence" value="ECO:0007669"/>
    <property type="project" value="InterPro"/>
</dbReference>
<gene>
    <name evidence="5" type="ORF">MtrunA17_Chr8g0364021</name>
</gene>
<dbReference type="GO" id="GO:0005634">
    <property type="term" value="C:nucleus"/>
    <property type="evidence" value="ECO:0007669"/>
    <property type="project" value="UniProtKB-SubCell"/>
</dbReference>
<keyword evidence="2" id="KW-0678">Repressor</keyword>
<keyword evidence="3 4" id="KW-0539">Nucleus</keyword>
<dbReference type="InterPro" id="IPR003822">
    <property type="entry name" value="PAH"/>
</dbReference>
<proteinExistence type="predicted"/>
<dbReference type="Proteomes" id="UP000265566">
    <property type="component" value="Chromosome 8"/>
</dbReference>
<evidence type="ECO:0000256" key="4">
    <source>
        <dbReference type="PROSITE-ProRule" id="PRU00810"/>
    </source>
</evidence>
<comment type="caution">
    <text evidence="5">The sequence shown here is derived from an EMBL/GenBank/DDBJ whole genome shotgun (WGS) entry which is preliminary data.</text>
</comment>
<name>A0A396GNU9_MEDTR</name>
<dbReference type="InterPro" id="IPR036600">
    <property type="entry name" value="PAH_sf"/>
</dbReference>
<dbReference type="AlphaFoldDB" id="A0A396GNU9"/>
<evidence type="ECO:0000256" key="2">
    <source>
        <dbReference type="ARBA" id="ARBA00022491"/>
    </source>
</evidence>
<comment type="subcellular location">
    <subcellularLocation>
        <location evidence="1 4">Nucleus</location>
    </subcellularLocation>
</comment>
<evidence type="ECO:0000313" key="5">
    <source>
        <dbReference type="EMBL" id="RHN41244.1"/>
    </source>
</evidence>
<evidence type="ECO:0000256" key="3">
    <source>
        <dbReference type="ARBA" id="ARBA00023242"/>
    </source>
</evidence>
<dbReference type="EMBL" id="PSQE01000008">
    <property type="protein sequence ID" value="RHN41244.1"/>
    <property type="molecule type" value="Genomic_DNA"/>
</dbReference>
<organism evidence="5">
    <name type="scientific">Medicago truncatula</name>
    <name type="common">Barrel medic</name>
    <name type="synonym">Medicago tribuloides</name>
    <dbReference type="NCBI Taxonomy" id="3880"/>
    <lineage>
        <taxon>Eukaryota</taxon>
        <taxon>Viridiplantae</taxon>
        <taxon>Streptophyta</taxon>
        <taxon>Embryophyta</taxon>
        <taxon>Tracheophyta</taxon>
        <taxon>Spermatophyta</taxon>
        <taxon>Magnoliopsida</taxon>
        <taxon>eudicotyledons</taxon>
        <taxon>Gunneridae</taxon>
        <taxon>Pentapetalae</taxon>
        <taxon>rosids</taxon>
        <taxon>fabids</taxon>
        <taxon>Fabales</taxon>
        <taxon>Fabaceae</taxon>
        <taxon>Papilionoideae</taxon>
        <taxon>50 kb inversion clade</taxon>
        <taxon>NPAAA clade</taxon>
        <taxon>Hologalegina</taxon>
        <taxon>IRL clade</taxon>
        <taxon>Trifolieae</taxon>
        <taxon>Medicago</taxon>
    </lineage>
</organism>
<evidence type="ECO:0000256" key="1">
    <source>
        <dbReference type="ARBA" id="ARBA00004123"/>
    </source>
</evidence>
<accession>A0A396GNU9</accession>
<dbReference type="PANTHER" id="PTHR12346">
    <property type="entry name" value="SIN3B-RELATED"/>
    <property type="match status" value="1"/>
</dbReference>
<dbReference type="FunFam" id="1.20.1160.11:FF:000001">
    <property type="entry name" value="Paired amphipathic helix protein Sin3"/>
    <property type="match status" value="1"/>
</dbReference>
<dbReference type="Gramene" id="rna47546">
    <property type="protein sequence ID" value="RHN41244.1"/>
    <property type="gene ID" value="gene47546"/>
</dbReference>
<dbReference type="PROSITE" id="PS51477">
    <property type="entry name" value="PAH"/>
    <property type="match status" value="1"/>
</dbReference>
<dbReference type="InterPro" id="IPR039774">
    <property type="entry name" value="Sin3-like"/>
</dbReference>
<dbReference type="SUPFAM" id="SSF47762">
    <property type="entry name" value="PAH2 domain"/>
    <property type="match status" value="1"/>
</dbReference>